<dbReference type="CDD" id="cd10322">
    <property type="entry name" value="SLC5sbd"/>
    <property type="match status" value="1"/>
</dbReference>
<proteinExistence type="inferred from homology"/>
<keyword evidence="4 9" id="KW-0812">Transmembrane</keyword>
<dbReference type="EMBL" id="CP022356">
    <property type="protein sequence ID" value="ASK79611.1"/>
    <property type="molecule type" value="Genomic_DNA"/>
</dbReference>
<feature type="transmembrane region" description="Helical" evidence="9">
    <location>
        <begin position="179"/>
        <end position="203"/>
    </location>
</feature>
<dbReference type="Proteomes" id="UP000242175">
    <property type="component" value="Chromosome small"/>
</dbReference>
<keyword evidence="11" id="KW-1185">Reference proteome</keyword>
<feature type="transmembrane region" description="Helical" evidence="9">
    <location>
        <begin position="117"/>
        <end position="142"/>
    </location>
</feature>
<feature type="transmembrane region" description="Helical" evidence="9">
    <location>
        <begin position="378"/>
        <end position="401"/>
    </location>
</feature>
<keyword evidence="5" id="KW-0769">Symport</keyword>
<evidence type="ECO:0000256" key="8">
    <source>
        <dbReference type="RuleBase" id="RU362091"/>
    </source>
</evidence>
<dbReference type="GO" id="GO:0015293">
    <property type="term" value="F:symporter activity"/>
    <property type="evidence" value="ECO:0007669"/>
    <property type="project" value="UniProtKB-KW"/>
</dbReference>
<feature type="transmembrane region" description="Helical" evidence="9">
    <location>
        <begin position="223"/>
        <end position="240"/>
    </location>
</feature>
<evidence type="ECO:0000256" key="4">
    <source>
        <dbReference type="ARBA" id="ARBA00022692"/>
    </source>
</evidence>
<comment type="similarity">
    <text evidence="2 8">Belongs to the sodium:solute symporter (SSF) (TC 2.A.21) family.</text>
</comment>
<dbReference type="OrthoDB" id="9789704at2"/>
<keyword evidence="7 9" id="KW-0472">Membrane</keyword>
<evidence type="ECO:0000313" key="10">
    <source>
        <dbReference type="EMBL" id="ASK79611.1"/>
    </source>
</evidence>
<organism evidence="10 11">
    <name type="scientific">Paraphotobacterium marinum</name>
    <dbReference type="NCBI Taxonomy" id="1755811"/>
    <lineage>
        <taxon>Bacteria</taxon>
        <taxon>Pseudomonadati</taxon>
        <taxon>Pseudomonadota</taxon>
        <taxon>Gammaproteobacteria</taxon>
        <taxon>Vibrionales</taxon>
        <taxon>Vibrionaceae</taxon>
        <taxon>Paraphotobacterium</taxon>
    </lineage>
</organism>
<dbReference type="PANTHER" id="PTHR48086:SF7">
    <property type="entry name" value="SODIUM-SOLUTE SYMPORTER-RELATED"/>
    <property type="match status" value="1"/>
</dbReference>
<feature type="transmembrane region" description="Helical" evidence="9">
    <location>
        <begin position="6"/>
        <end position="22"/>
    </location>
</feature>
<accession>A0A220VH23</accession>
<sequence length="469" mass="50729">MIIDLSIVILFLLINLWIGYQSSKSVTDFSIFSVGHRSFSSFLIFCTLTATFVGGGYTFGTAASVFNHGMIFSLALLGFSLKEILVATIIAPRMGRYSDCYSVGDMIAKTYGKRAKIATGIFSLLICGGILGAQVGALTVIIHSTLNINTTLGVMISLLVLLIYASLGGMRAVVFTDLFQGIILLIGIPLTFFIGLNHVGGWQHVTSVVPHSYLHFLSNGKDWIFFVFLFLTFMLGETLVPPYVQRLFMASSIKQTAKGILLSGLVSIPIFLISGGIGLVAYASNNQIDANTAFPFIVNEMLPIGLRGFIIAALLSIILSSAAGFLNAASISFVNDLVKPMSKSPEKINFLKMARVSTILVGIISIIFALTIKNVLSLLLAAYNFWSPIILIPLVAAIFNVNAKERDFFIGAFCGIAGSLVWEFVLNDPYNISPILLGLLCNLIGFIISLSFSKSSKKMNDQQSITSNI</sequence>
<dbReference type="PROSITE" id="PS50283">
    <property type="entry name" value="NA_SOLUT_SYMP_3"/>
    <property type="match status" value="1"/>
</dbReference>
<reference evidence="10 11" key="1">
    <citation type="journal article" date="2016" name="Int. J. Syst. Evol. Microbiol.">
        <title>Paraphotobacterium marinum gen. nov., sp. nov., a member of the family Vibrionaceae, isolated from surface seawater.</title>
        <authorList>
            <person name="Huang Z."/>
            <person name="Dong C."/>
            <person name="Shao Z."/>
        </authorList>
    </citation>
    <scope>NUCLEOTIDE SEQUENCE [LARGE SCALE GENOMIC DNA]</scope>
    <source>
        <strain evidence="10 11">NSCS20N07D</strain>
    </source>
</reference>
<evidence type="ECO:0000256" key="1">
    <source>
        <dbReference type="ARBA" id="ARBA00004141"/>
    </source>
</evidence>
<keyword evidence="6 9" id="KW-1133">Transmembrane helix</keyword>
<protein>
    <submittedName>
        <fullName evidence="10">Twin-arginine translocation pathway signal protein</fullName>
    </submittedName>
</protein>
<dbReference type="InterPro" id="IPR050277">
    <property type="entry name" value="Sodium:Solute_Symporter"/>
</dbReference>
<dbReference type="AlphaFoldDB" id="A0A220VH23"/>
<feature type="transmembrane region" description="Helical" evidence="9">
    <location>
        <begin position="432"/>
        <end position="452"/>
    </location>
</feature>
<feature type="transmembrane region" description="Helical" evidence="9">
    <location>
        <begin position="71"/>
        <end position="91"/>
    </location>
</feature>
<feature type="transmembrane region" description="Helical" evidence="9">
    <location>
        <begin position="304"/>
        <end position="329"/>
    </location>
</feature>
<gene>
    <name evidence="10" type="ORF">CF386_11190</name>
</gene>
<dbReference type="PANTHER" id="PTHR48086">
    <property type="entry name" value="SODIUM/PROLINE SYMPORTER-RELATED"/>
    <property type="match status" value="1"/>
</dbReference>
<dbReference type="GO" id="GO:0005886">
    <property type="term" value="C:plasma membrane"/>
    <property type="evidence" value="ECO:0007669"/>
    <property type="project" value="TreeGrafter"/>
</dbReference>
<dbReference type="InterPro" id="IPR038377">
    <property type="entry name" value="Na/Glc_symporter_sf"/>
</dbReference>
<feature type="transmembrane region" description="Helical" evidence="9">
    <location>
        <begin position="148"/>
        <end position="167"/>
    </location>
</feature>
<evidence type="ECO:0000256" key="7">
    <source>
        <dbReference type="ARBA" id="ARBA00023136"/>
    </source>
</evidence>
<dbReference type="InterPro" id="IPR001734">
    <property type="entry name" value="Na/solute_symporter"/>
</dbReference>
<name>A0A220VH23_9GAMM</name>
<dbReference type="Pfam" id="PF00474">
    <property type="entry name" value="SSF"/>
    <property type="match status" value="1"/>
</dbReference>
<evidence type="ECO:0000256" key="3">
    <source>
        <dbReference type="ARBA" id="ARBA00022448"/>
    </source>
</evidence>
<feature type="transmembrane region" description="Helical" evidence="9">
    <location>
        <begin position="42"/>
        <end position="65"/>
    </location>
</feature>
<dbReference type="KEGG" id="pmai:CF386_11190"/>
<dbReference type="Gene3D" id="1.20.1730.10">
    <property type="entry name" value="Sodium/glucose cotransporter"/>
    <property type="match status" value="1"/>
</dbReference>
<comment type="subcellular location">
    <subcellularLocation>
        <location evidence="1">Membrane</location>
        <topology evidence="1">Multi-pass membrane protein</topology>
    </subcellularLocation>
</comment>
<evidence type="ECO:0000256" key="6">
    <source>
        <dbReference type="ARBA" id="ARBA00022989"/>
    </source>
</evidence>
<feature type="transmembrane region" description="Helical" evidence="9">
    <location>
        <begin position="408"/>
        <end position="426"/>
    </location>
</feature>
<evidence type="ECO:0000256" key="2">
    <source>
        <dbReference type="ARBA" id="ARBA00006434"/>
    </source>
</evidence>
<evidence type="ECO:0000256" key="5">
    <source>
        <dbReference type="ARBA" id="ARBA00022847"/>
    </source>
</evidence>
<evidence type="ECO:0000313" key="11">
    <source>
        <dbReference type="Proteomes" id="UP000242175"/>
    </source>
</evidence>
<feature type="transmembrane region" description="Helical" evidence="9">
    <location>
        <begin position="350"/>
        <end position="372"/>
    </location>
</feature>
<dbReference type="RefSeq" id="WP_089074519.1">
    <property type="nucleotide sequence ID" value="NZ_CBCSAM010000008.1"/>
</dbReference>
<keyword evidence="3" id="KW-0813">Transport</keyword>
<evidence type="ECO:0000256" key="9">
    <source>
        <dbReference type="SAM" id="Phobius"/>
    </source>
</evidence>
<feature type="transmembrane region" description="Helical" evidence="9">
    <location>
        <begin position="260"/>
        <end position="284"/>
    </location>
</feature>